<keyword evidence="11" id="KW-0057">Aromatic amino acid biosynthesis</keyword>
<evidence type="ECO:0000256" key="16">
    <source>
        <dbReference type="ARBA" id="ARBA00031175"/>
    </source>
</evidence>
<evidence type="ECO:0000313" key="22">
    <source>
        <dbReference type="EMBL" id="MEY8001011.1"/>
    </source>
</evidence>
<dbReference type="InterPro" id="IPR002912">
    <property type="entry name" value="ACT_dom"/>
</dbReference>
<evidence type="ECO:0000313" key="23">
    <source>
        <dbReference type="Proteomes" id="UP001564657"/>
    </source>
</evidence>
<accession>A0ABV4BQG9</accession>
<protein>
    <recommendedName>
        <fullName evidence="7">Bifunctional chorismate mutase/prephenate dehydratase</fullName>
        <ecNumber evidence="6">4.2.1.51</ecNumber>
    </recommendedName>
    <alternativeName>
        <fullName evidence="17">Chorismate mutase-prephenate dehydratase</fullName>
    </alternativeName>
    <alternativeName>
        <fullName evidence="8">Prephenate dehydratase</fullName>
    </alternativeName>
    <alternativeName>
        <fullName evidence="16">p-protein</fullName>
    </alternativeName>
</protein>
<dbReference type="Proteomes" id="UP001564657">
    <property type="component" value="Unassembled WGS sequence"/>
</dbReference>
<evidence type="ECO:0000256" key="5">
    <source>
        <dbReference type="ARBA" id="ARBA00004817"/>
    </source>
</evidence>
<comment type="caution">
    <text evidence="22">The sequence shown here is derived from an EMBL/GenBank/DDBJ whole genome shotgun (WGS) entry which is preliminary data.</text>
</comment>
<evidence type="ECO:0000256" key="1">
    <source>
        <dbReference type="ARBA" id="ARBA00000824"/>
    </source>
</evidence>
<dbReference type="PROSITE" id="PS51671">
    <property type="entry name" value="ACT"/>
    <property type="match status" value="1"/>
</dbReference>
<dbReference type="NCBIfam" id="NF008865">
    <property type="entry name" value="PRK11898.1"/>
    <property type="match status" value="1"/>
</dbReference>
<dbReference type="GO" id="GO:0004664">
    <property type="term" value="F:prephenate dehydratase activity"/>
    <property type="evidence" value="ECO:0007669"/>
    <property type="project" value="UniProtKB-EC"/>
</dbReference>
<keyword evidence="10" id="KW-0028">Amino-acid biosynthesis</keyword>
<dbReference type="InterPro" id="IPR018528">
    <property type="entry name" value="Preph_deHydtase_CS"/>
</dbReference>
<keyword evidence="12" id="KW-0584">Phenylalanine biosynthesis</keyword>
<dbReference type="PANTHER" id="PTHR21022">
    <property type="entry name" value="PREPHENATE DEHYDRATASE P PROTEIN"/>
    <property type="match status" value="1"/>
</dbReference>
<dbReference type="CDD" id="cd13631">
    <property type="entry name" value="PBP2_Ct-PDT_like"/>
    <property type="match status" value="1"/>
</dbReference>
<comment type="pathway">
    <text evidence="4">Amino-acid biosynthesis; L-phenylalanine biosynthesis; phenylpyruvate from prephenate: step 1/1.</text>
</comment>
<evidence type="ECO:0000259" key="20">
    <source>
        <dbReference type="PROSITE" id="PS51171"/>
    </source>
</evidence>
<dbReference type="Gene3D" id="3.30.70.260">
    <property type="match status" value="1"/>
</dbReference>
<evidence type="ECO:0000256" key="12">
    <source>
        <dbReference type="ARBA" id="ARBA00023222"/>
    </source>
</evidence>
<dbReference type="SMART" id="SM00830">
    <property type="entry name" value="CM_2"/>
    <property type="match status" value="1"/>
</dbReference>
<keyword evidence="14 22" id="KW-0456">Lyase</keyword>
<evidence type="ECO:0000256" key="13">
    <source>
        <dbReference type="ARBA" id="ARBA00023235"/>
    </source>
</evidence>
<keyword evidence="9" id="KW-0963">Cytoplasm</keyword>
<feature type="domain" description="ACT" evidence="21">
    <location>
        <begin position="297"/>
        <end position="374"/>
    </location>
</feature>
<dbReference type="PIRSF" id="PIRSF001500">
    <property type="entry name" value="Chor_mut_pdt_Ppr"/>
    <property type="match status" value="1"/>
</dbReference>
<dbReference type="PROSITE" id="PS00858">
    <property type="entry name" value="PREPHENATE_DEHYDR_2"/>
    <property type="match status" value="1"/>
</dbReference>
<dbReference type="Gene3D" id="1.20.59.10">
    <property type="entry name" value="Chorismate mutase"/>
    <property type="match status" value="1"/>
</dbReference>
<feature type="domain" description="Chorismate mutase" evidence="19">
    <location>
        <begin position="1"/>
        <end position="88"/>
    </location>
</feature>
<dbReference type="InterPro" id="IPR002701">
    <property type="entry name" value="CM_II_prokaryot"/>
</dbReference>
<dbReference type="InterPro" id="IPR036263">
    <property type="entry name" value="Chorismate_II_sf"/>
</dbReference>
<evidence type="ECO:0000256" key="3">
    <source>
        <dbReference type="ARBA" id="ARBA00004496"/>
    </source>
</evidence>
<evidence type="ECO:0000256" key="15">
    <source>
        <dbReference type="ARBA" id="ARBA00023268"/>
    </source>
</evidence>
<dbReference type="EC" id="4.2.1.51" evidence="6"/>
<comment type="catalytic activity">
    <reaction evidence="18">
        <text>prephenate + H(+) = 3-phenylpyruvate + CO2 + H2O</text>
        <dbReference type="Rhea" id="RHEA:21648"/>
        <dbReference type="ChEBI" id="CHEBI:15377"/>
        <dbReference type="ChEBI" id="CHEBI:15378"/>
        <dbReference type="ChEBI" id="CHEBI:16526"/>
        <dbReference type="ChEBI" id="CHEBI:18005"/>
        <dbReference type="ChEBI" id="CHEBI:29934"/>
        <dbReference type="EC" id="4.2.1.51"/>
    </reaction>
</comment>
<dbReference type="SUPFAM" id="SSF48600">
    <property type="entry name" value="Chorismate mutase II"/>
    <property type="match status" value="1"/>
</dbReference>
<dbReference type="PROSITE" id="PS51168">
    <property type="entry name" value="CHORISMATE_MUT_2"/>
    <property type="match status" value="1"/>
</dbReference>
<comment type="subcellular location">
    <subcellularLocation>
        <location evidence="3">Cytoplasm</location>
    </subcellularLocation>
</comment>
<dbReference type="InterPro" id="IPR001086">
    <property type="entry name" value="Preph_deHydtase"/>
</dbReference>
<dbReference type="InterPro" id="IPR011279">
    <property type="entry name" value="Chorismate_mutase_GmP"/>
</dbReference>
<evidence type="ECO:0000256" key="10">
    <source>
        <dbReference type="ARBA" id="ARBA00022605"/>
    </source>
</evidence>
<dbReference type="RefSeq" id="WP_369704907.1">
    <property type="nucleotide sequence ID" value="NZ_JBGEWD010000012.1"/>
</dbReference>
<proteinExistence type="predicted"/>
<evidence type="ECO:0000256" key="14">
    <source>
        <dbReference type="ARBA" id="ARBA00023239"/>
    </source>
</evidence>
<evidence type="ECO:0000256" key="17">
    <source>
        <dbReference type="ARBA" id="ARBA00031520"/>
    </source>
</evidence>
<name>A0ABV4BQG9_9CLOT</name>
<organism evidence="22 23">
    <name type="scientific">Clostridium moutaii</name>
    <dbReference type="NCBI Taxonomy" id="3240932"/>
    <lineage>
        <taxon>Bacteria</taxon>
        <taxon>Bacillati</taxon>
        <taxon>Bacillota</taxon>
        <taxon>Clostridia</taxon>
        <taxon>Eubacteriales</taxon>
        <taxon>Clostridiaceae</taxon>
        <taxon>Clostridium</taxon>
    </lineage>
</organism>
<dbReference type="Pfam" id="PF00800">
    <property type="entry name" value="PDT"/>
    <property type="match status" value="1"/>
</dbReference>
<dbReference type="InterPro" id="IPR045865">
    <property type="entry name" value="ACT-like_dom_sf"/>
</dbReference>
<comment type="catalytic activity">
    <reaction evidence="1">
        <text>chorismate = prephenate</text>
        <dbReference type="Rhea" id="RHEA:13897"/>
        <dbReference type="ChEBI" id="CHEBI:29748"/>
        <dbReference type="ChEBI" id="CHEBI:29934"/>
        <dbReference type="EC" id="5.4.99.5"/>
    </reaction>
</comment>
<evidence type="ECO:0000256" key="8">
    <source>
        <dbReference type="ARBA" id="ARBA00021872"/>
    </source>
</evidence>
<dbReference type="EMBL" id="JBGEWD010000012">
    <property type="protein sequence ID" value="MEY8001011.1"/>
    <property type="molecule type" value="Genomic_DNA"/>
</dbReference>
<keyword evidence="23" id="KW-1185">Reference proteome</keyword>
<keyword evidence="15" id="KW-0511">Multifunctional enzyme</keyword>
<comment type="pathway">
    <text evidence="5">Metabolic intermediate biosynthesis; prephenate biosynthesis; prephenate from chorismate: step 1/1.</text>
</comment>
<evidence type="ECO:0000256" key="6">
    <source>
        <dbReference type="ARBA" id="ARBA00013147"/>
    </source>
</evidence>
<dbReference type="InterPro" id="IPR008242">
    <property type="entry name" value="Chor_mutase/pphenate_deHydtase"/>
</dbReference>
<evidence type="ECO:0000256" key="9">
    <source>
        <dbReference type="ARBA" id="ARBA00022490"/>
    </source>
</evidence>
<dbReference type="PROSITE" id="PS51171">
    <property type="entry name" value="PREPHENATE_DEHYDR_3"/>
    <property type="match status" value="1"/>
</dbReference>
<evidence type="ECO:0000256" key="4">
    <source>
        <dbReference type="ARBA" id="ARBA00004741"/>
    </source>
</evidence>
<reference evidence="22 23" key="1">
    <citation type="submission" date="2024-08" db="EMBL/GenBank/DDBJ databases">
        <title>Clostridium lapicellarii sp. nov., and Clostridium renhuaiense sp. nov., two species isolated from the mud in a fermentation cellar used for producing sauce-flavour Chinese liquors.</title>
        <authorList>
            <person name="Yang F."/>
            <person name="Wang H."/>
            <person name="Chen L.Q."/>
            <person name="Zhou N."/>
            <person name="Lu J.J."/>
            <person name="Pu X.X."/>
            <person name="Wan B."/>
            <person name="Wang L."/>
            <person name="Liu S.J."/>
        </authorList>
    </citation>
    <scope>NUCLEOTIDE SEQUENCE [LARGE SCALE GENOMIC DNA]</scope>
    <source>
        <strain evidence="22 23">MT-5</strain>
    </source>
</reference>
<feature type="domain" description="Prephenate dehydratase" evidence="20">
    <location>
        <begin position="108"/>
        <end position="285"/>
    </location>
</feature>
<dbReference type="CDD" id="cd04905">
    <property type="entry name" value="ACT_CM-PDT"/>
    <property type="match status" value="1"/>
</dbReference>
<evidence type="ECO:0000256" key="7">
    <source>
        <dbReference type="ARBA" id="ARBA00014401"/>
    </source>
</evidence>
<dbReference type="PANTHER" id="PTHR21022:SF19">
    <property type="entry name" value="PREPHENATE DEHYDRATASE-RELATED"/>
    <property type="match status" value="1"/>
</dbReference>
<gene>
    <name evidence="22" type="primary">pheA</name>
    <name evidence="22" type="ORF">AB8U03_12575</name>
</gene>
<evidence type="ECO:0000256" key="2">
    <source>
        <dbReference type="ARBA" id="ARBA00002364"/>
    </source>
</evidence>
<sequence length="379" mass="44292">MEGLDELRNKINKIDGEMIELFQQRMNVVSKVAEYKEKNHMEILDENREKDVIKVQLENIRHRPMANEIEIFLRDVMSISKSLQKKKIRGLYNKDNISKIKTYNSSCRVGFQGILASFSHEALINYFGDKVKTVGFDNFKDVFQALENGNIDYGVLPIENSSTGGISEVYDLLEKHKFYIVGEKCIKVNHNLIGIEGASIQDIKEVYSHSQAFMQCSRFLERHKEWRLIPYFNTARSAEYVKKENNKSRASIASKKAAEFYGLNILEENINYNSDNYTRFIIIGRNMEYDKKYDKISILVTLPHKSGSLYNILKFFWQNNLNMTKIESRPMINRPWQYFFYIDFCGNIMEKGTKNAMEGIERESSYFKLLGNYKGDDLS</sequence>
<keyword evidence="13" id="KW-0413">Isomerase</keyword>
<evidence type="ECO:0000256" key="11">
    <source>
        <dbReference type="ARBA" id="ARBA00023141"/>
    </source>
</evidence>
<dbReference type="NCBIfam" id="TIGR01805">
    <property type="entry name" value="CM_mono_grmpos"/>
    <property type="match status" value="1"/>
</dbReference>
<evidence type="ECO:0000256" key="18">
    <source>
        <dbReference type="ARBA" id="ARBA00047848"/>
    </source>
</evidence>
<dbReference type="SUPFAM" id="SSF53850">
    <property type="entry name" value="Periplasmic binding protein-like II"/>
    <property type="match status" value="1"/>
</dbReference>
<comment type="function">
    <text evidence="2">Catalyzes the Claisen rearrangement of chorismate to prephenate and the decarboxylation/dehydration of prephenate to phenylpyruvate.</text>
</comment>
<evidence type="ECO:0000259" key="19">
    <source>
        <dbReference type="PROSITE" id="PS51168"/>
    </source>
</evidence>
<dbReference type="Gene3D" id="3.40.190.10">
    <property type="entry name" value="Periplasmic binding protein-like II"/>
    <property type="match status" value="2"/>
</dbReference>
<dbReference type="Pfam" id="PF01817">
    <property type="entry name" value="CM_2"/>
    <property type="match status" value="1"/>
</dbReference>
<evidence type="ECO:0000259" key="21">
    <source>
        <dbReference type="PROSITE" id="PS51671"/>
    </source>
</evidence>
<dbReference type="SUPFAM" id="SSF55021">
    <property type="entry name" value="ACT-like"/>
    <property type="match status" value="1"/>
</dbReference>
<dbReference type="InterPro" id="IPR036979">
    <property type="entry name" value="CM_dom_sf"/>
</dbReference>